<organism evidence="1 2">
    <name type="scientific">Comamonas antarctica</name>
    <dbReference type="NCBI Taxonomy" id="2743470"/>
    <lineage>
        <taxon>Bacteria</taxon>
        <taxon>Pseudomonadati</taxon>
        <taxon>Pseudomonadota</taxon>
        <taxon>Betaproteobacteria</taxon>
        <taxon>Burkholderiales</taxon>
        <taxon>Comamonadaceae</taxon>
        <taxon>Comamonas</taxon>
    </lineage>
</organism>
<sequence>MDLISACRNISHLKISRFQLHILLGMLSMGFKCGLHAQPLPEVTVASSFGGFSSFSSGTGLDFSSGAQPFSGYAKMMGLLRSIELAEDVRCVGKSFENTTSHTEVAERWMAAEAVYRRVTSGRNLFEKIFGSSPIDPKAAKFLNVTCADGGTETWWVENPTFSTALSPLPVANSLKKGNGIPQPHPVCRNS</sequence>
<evidence type="ECO:0000313" key="1">
    <source>
        <dbReference type="EMBL" id="QKV53826.1"/>
    </source>
</evidence>
<gene>
    <name evidence="1" type="ORF">HUK68_13515</name>
</gene>
<reference evidence="1 2" key="1">
    <citation type="submission" date="2020-06" db="EMBL/GenBank/DDBJ databases">
        <title>Acidovorax antarctica sp. nov., isolated from Corinth ice sheet soil, Antarctic Fields Peninsula.</title>
        <authorList>
            <person name="Xu Q."/>
            <person name="Peng F."/>
        </authorList>
    </citation>
    <scope>NUCLEOTIDE SEQUENCE [LARGE SCALE GENOMIC DNA]</scope>
    <source>
        <strain evidence="1 2">16-35-5</strain>
    </source>
</reference>
<dbReference type="AlphaFoldDB" id="A0A6N1X7U5"/>
<keyword evidence="2" id="KW-1185">Reference proteome</keyword>
<proteinExistence type="predicted"/>
<dbReference type="RefSeq" id="WP_175504632.1">
    <property type="nucleotide sequence ID" value="NZ_CP054840.1"/>
</dbReference>
<evidence type="ECO:0000313" key="2">
    <source>
        <dbReference type="Proteomes" id="UP000509579"/>
    </source>
</evidence>
<accession>A0A6N1X7U5</accession>
<dbReference type="EMBL" id="CP054840">
    <property type="protein sequence ID" value="QKV53826.1"/>
    <property type="molecule type" value="Genomic_DNA"/>
</dbReference>
<name>A0A6N1X7U5_9BURK</name>
<dbReference type="KEGG" id="aant:HUK68_13515"/>
<dbReference type="Proteomes" id="UP000509579">
    <property type="component" value="Chromosome"/>
</dbReference>
<protein>
    <submittedName>
        <fullName evidence="1">Uncharacterized protein</fullName>
    </submittedName>
</protein>